<dbReference type="SUPFAM" id="SSF51735">
    <property type="entry name" value="NAD(P)-binding Rossmann-fold domains"/>
    <property type="match status" value="1"/>
</dbReference>
<protein>
    <recommendedName>
        <fullName evidence="1">NmrA-like domain-containing protein</fullName>
    </recommendedName>
</protein>
<dbReference type="PANTHER" id="PTHR47129:SF1">
    <property type="entry name" value="NMRA-LIKE DOMAIN-CONTAINING PROTEIN"/>
    <property type="match status" value="1"/>
</dbReference>
<dbReference type="AlphaFoldDB" id="A0A1L9PA14"/>
<dbReference type="STRING" id="1036611.A0A1L9PA14"/>
<gene>
    <name evidence="2" type="ORF">ASPVEDRAFT_126322</name>
</gene>
<dbReference type="InterPro" id="IPR036291">
    <property type="entry name" value="NAD(P)-bd_dom_sf"/>
</dbReference>
<dbReference type="Pfam" id="PF05368">
    <property type="entry name" value="NmrA"/>
    <property type="match status" value="1"/>
</dbReference>
<accession>A0A1L9PA14</accession>
<evidence type="ECO:0000313" key="2">
    <source>
        <dbReference type="EMBL" id="OJI98338.1"/>
    </source>
</evidence>
<sequence length="307" mass="34745">MSLKYLITGATGGLGEQVLNYFVDNVDRSQFAAASSSDRNRARFEDRGIAFRHINYEDEESLNSGLHGVENLLFVSTNVFDNERRDKQHRGLINGAKRAGVKHVWYTSLAFGGFSDNSKAAVQQVHLITEKLLKESGLTYTAIREGVYAEAFPVFINWYPNTTAVQLPADGEIAWTRRTELGEATARIMIRGGYENQTVLFTSEETITTKQLVDILNETTSRQVKFEIVSSEEYVRVNGANDQGGKPQAFFEMVATWWEDIAKGELRTTDGLMRDVLGREPTRPRDAIKQLLAENRDYTWHQNYARS</sequence>
<keyword evidence="3" id="KW-1185">Reference proteome</keyword>
<dbReference type="VEuPathDB" id="FungiDB:ASPVEDRAFT_126322"/>
<dbReference type="EMBL" id="KV878126">
    <property type="protein sequence ID" value="OJI98338.1"/>
    <property type="molecule type" value="Genomic_DNA"/>
</dbReference>
<dbReference type="Gene3D" id="3.90.25.10">
    <property type="entry name" value="UDP-galactose 4-epimerase, domain 1"/>
    <property type="match status" value="1"/>
</dbReference>
<name>A0A1L9PA14_ASPVE</name>
<evidence type="ECO:0000259" key="1">
    <source>
        <dbReference type="Pfam" id="PF05368"/>
    </source>
</evidence>
<dbReference type="Gene3D" id="3.40.50.720">
    <property type="entry name" value="NAD(P)-binding Rossmann-like Domain"/>
    <property type="match status" value="1"/>
</dbReference>
<reference evidence="3" key="1">
    <citation type="journal article" date="2017" name="Genome Biol.">
        <title>Comparative genomics reveals high biological diversity and specific adaptations in the industrially and medically important fungal genus Aspergillus.</title>
        <authorList>
            <person name="de Vries R.P."/>
            <person name="Riley R."/>
            <person name="Wiebenga A."/>
            <person name="Aguilar-Osorio G."/>
            <person name="Amillis S."/>
            <person name="Uchima C.A."/>
            <person name="Anderluh G."/>
            <person name="Asadollahi M."/>
            <person name="Askin M."/>
            <person name="Barry K."/>
            <person name="Battaglia E."/>
            <person name="Bayram O."/>
            <person name="Benocci T."/>
            <person name="Braus-Stromeyer S.A."/>
            <person name="Caldana C."/>
            <person name="Canovas D."/>
            <person name="Cerqueira G.C."/>
            <person name="Chen F."/>
            <person name="Chen W."/>
            <person name="Choi C."/>
            <person name="Clum A."/>
            <person name="Dos Santos R.A."/>
            <person name="Damasio A.R."/>
            <person name="Diallinas G."/>
            <person name="Emri T."/>
            <person name="Fekete E."/>
            <person name="Flipphi M."/>
            <person name="Freyberg S."/>
            <person name="Gallo A."/>
            <person name="Gournas C."/>
            <person name="Habgood R."/>
            <person name="Hainaut M."/>
            <person name="Harispe M.L."/>
            <person name="Henrissat B."/>
            <person name="Hilden K.S."/>
            <person name="Hope R."/>
            <person name="Hossain A."/>
            <person name="Karabika E."/>
            <person name="Karaffa L."/>
            <person name="Karanyi Z."/>
            <person name="Krasevec N."/>
            <person name="Kuo A."/>
            <person name="Kusch H."/>
            <person name="LaButti K."/>
            <person name="Lagendijk E.L."/>
            <person name="Lapidus A."/>
            <person name="Levasseur A."/>
            <person name="Lindquist E."/>
            <person name="Lipzen A."/>
            <person name="Logrieco A.F."/>
            <person name="MacCabe A."/>
            <person name="Maekelae M.R."/>
            <person name="Malavazi I."/>
            <person name="Melin P."/>
            <person name="Meyer V."/>
            <person name="Mielnichuk N."/>
            <person name="Miskei M."/>
            <person name="Molnar A.P."/>
            <person name="Mule G."/>
            <person name="Ngan C.Y."/>
            <person name="Orejas M."/>
            <person name="Orosz E."/>
            <person name="Ouedraogo J.P."/>
            <person name="Overkamp K.M."/>
            <person name="Park H.-S."/>
            <person name="Perrone G."/>
            <person name="Piumi F."/>
            <person name="Punt P.J."/>
            <person name="Ram A.F."/>
            <person name="Ramon A."/>
            <person name="Rauscher S."/>
            <person name="Record E."/>
            <person name="Riano-Pachon D.M."/>
            <person name="Robert V."/>
            <person name="Roehrig J."/>
            <person name="Ruller R."/>
            <person name="Salamov A."/>
            <person name="Salih N.S."/>
            <person name="Samson R.A."/>
            <person name="Sandor E."/>
            <person name="Sanguinetti M."/>
            <person name="Schuetze T."/>
            <person name="Sepcic K."/>
            <person name="Shelest E."/>
            <person name="Sherlock G."/>
            <person name="Sophianopoulou V."/>
            <person name="Squina F.M."/>
            <person name="Sun H."/>
            <person name="Susca A."/>
            <person name="Todd R.B."/>
            <person name="Tsang A."/>
            <person name="Unkles S.E."/>
            <person name="van de Wiele N."/>
            <person name="van Rossen-Uffink D."/>
            <person name="Oliveira J.V."/>
            <person name="Vesth T.C."/>
            <person name="Visser J."/>
            <person name="Yu J.-H."/>
            <person name="Zhou M."/>
            <person name="Andersen M.R."/>
            <person name="Archer D.B."/>
            <person name="Baker S.E."/>
            <person name="Benoit I."/>
            <person name="Brakhage A.A."/>
            <person name="Braus G.H."/>
            <person name="Fischer R."/>
            <person name="Frisvad J.C."/>
            <person name="Goldman G.H."/>
            <person name="Houbraken J."/>
            <person name="Oakley B."/>
            <person name="Pocsi I."/>
            <person name="Scazzocchio C."/>
            <person name="Seiboth B."/>
            <person name="vanKuyk P.A."/>
            <person name="Wortman J."/>
            <person name="Dyer P.S."/>
            <person name="Grigoriev I.V."/>
        </authorList>
    </citation>
    <scope>NUCLEOTIDE SEQUENCE [LARGE SCALE GENOMIC DNA]</scope>
    <source>
        <strain evidence="3">CBS 583.65</strain>
    </source>
</reference>
<dbReference type="Proteomes" id="UP000184073">
    <property type="component" value="Unassembled WGS sequence"/>
</dbReference>
<organism evidence="2 3">
    <name type="scientific">Aspergillus versicolor CBS 583.65</name>
    <dbReference type="NCBI Taxonomy" id="1036611"/>
    <lineage>
        <taxon>Eukaryota</taxon>
        <taxon>Fungi</taxon>
        <taxon>Dikarya</taxon>
        <taxon>Ascomycota</taxon>
        <taxon>Pezizomycotina</taxon>
        <taxon>Eurotiomycetes</taxon>
        <taxon>Eurotiomycetidae</taxon>
        <taxon>Eurotiales</taxon>
        <taxon>Aspergillaceae</taxon>
        <taxon>Aspergillus</taxon>
        <taxon>Aspergillus subgen. Nidulantes</taxon>
    </lineage>
</organism>
<dbReference type="CDD" id="cd05269">
    <property type="entry name" value="TMR_SDR_a"/>
    <property type="match status" value="1"/>
</dbReference>
<dbReference type="PANTHER" id="PTHR47129">
    <property type="entry name" value="QUINONE OXIDOREDUCTASE 2"/>
    <property type="match status" value="1"/>
</dbReference>
<dbReference type="InterPro" id="IPR052718">
    <property type="entry name" value="NmrA-type_oxidoreductase"/>
</dbReference>
<dbReference type="RefSeq" id="XP_040664101.1">
    <property type="nucleotide sequence ID" value="XM_040806358.1"/>
</dbReference>
<evidence type="ECO:0000313" key="3">
    <source>
        <dbReference type="Proteomes" id="UP000184073"/>
    </source>
</evidence>
<feature type="domain" description="NmrA-like" evidence="1">
    <location>
        <begin position="6"/>
        <end position="236"/>
    </location>
</feature>
<proteinExistence type="predicted"/>
<dbReference type="InterPro" id="IPR008030">
    <property type="entry name" value="NmrA-like"/>
</dbReference>
<dbReference type="GeneID" id="63721869"/>
<dbReference type="OrthoDB" id="419598at2759"/>